<dbReference type="Gene3D" id="1.10.10.60">
    <property type="entry name" value="Homeodomain-like"/>
    <property type="match status" value="1"/>
</dbReference>
<dbReference type="SUPFAM" id="SSF46689">
    <property type="entry name" value="Homeodomain-like"/>
    <property type="match status" value="2"/>
</dbReference>
<evidence type="ECO:0000256" key="3">
    <source>
        <dbReference type="ARBA" id="ARBA00023163"/>
    </source>
</evidence>
<dbReference type="InterPro" id="IPR018060">
    <property type="entry name" value="HTH_AraC"/>
</dbReference>
<dbReference type="InterPro" id="IPR009057">
    <property type="entry name" value="Homeodomain-like_sf"/>
</dbReference>
<keyword evidence="2" id="KW-0238">DNA-binding</keyword>
<evidence type="ECO:0000259" key="4">
    <source>
        <dbReference type="PROSITE" id="PS01124"/>
    </source>
</evidence>
<keyword evidence="1" id="KW-0805">Transcription regulation</keyword>
<reference evidence="5" key="1">
    <citation type="submission" date="2022-11" db="EMBL/GenBank/DDBJ databases">
        <title>Minimal conservation of predation-associated metabolite biosynthetic gene clusters underscores biosynthetic potential of Myxococcota including descriptions for ten novel species: Archangium lansinium sp. nov., Myxococcus landrumus sp. nov., Nannocystis bai.</title>
        <authorList>
            <person name="Ahearne A."/>
            <person name="Stevens C."/>
            <person name="Dowd S."/>
        </authorList>
    </citation>
    <scope>NUCLEOTIDE SEQUENCE</scope>
    <source>
        <strain evidence="5">Fl3</strain>
    </source>
</reference>
<dbReference type="EMBL" id="CP114040">
    <property type="protein sequence ID" value="WAS89951.1"/>
    <property type="molecule type" value="Genomic_DNA"/>
</dbReference>
<dbReference type="PROSITE" id="PS01124">
    <property type="entry name" value="HTH_ARAC_FAMILY_2"/>
    <property type="match status" value="1"/>
</dbReference>
<dbReference type="RefSeq" id="WP_269032274.1">
    <property type="nucleotide sequence ID" value="NZ_CP114040.1"/>
</dbReference>
<keyword evidence="3" id="KW-0804">Transcription</keyword>
<evidence type="ECO:0000256" key="2">
    <source>
        <dbReference type="ARBA" id="ARBA00023125"/>
    </source>
</evidence>
<dbReference type="PRINTS" id="PR00032">
    <property type="entry name" value="HTHARAC"/>
</dbReference>
<accession>A0ABY7GSL7</accession>
<dbReference type="InterPro" id="IPR009594">
    <property type="entry name" value="Tscrpt_reg_HTH_AraC_N"/>
</dbReference>
<gene>
    <name evidence="5" type="ORF">O0S08_27475</name>
</gene>
<dbReference type="PANTHER" id="PTHR43436">
    <property type="entry name" value="ARAC-FAMILY TRANSCRIPTIONAL REGULATOR"/>
    <property type="match status" value="1"/>
</dbReference>
<name>A0ABY7GSL7_9BACT</name>
<evidence type="ECO:0000313" key="5">
    <source>
        <dbReference type="EMBL" id="WAS89951.1"/>
    </source>
</evidence>
<dbReference type="SMART" id="SM00342">
    <property type="entry name" value="HTH_ARAC"/>
    <property type="match status" value="1"/>
</dbReference>
<dbReference type="InterPro" id="IPR020449">
    <property type="entry name" value="Tscrpt_reg_AraC-type_HTH"/>
</dbReference>
<organism evidence="5 6">
    <name type="scientific">Nannocystis punicea</name>
    <dbReference type="NCBI Taxonomy" id="2995304"/>
    <lineage>
        <taxon>Bacteria</taxon>
        <taxon>Pseudomonadati</taxon>
        <taxon>Myxococcota</taxon>
        <taxon>Polyangia</taxon>
        <taxon>Nannocystales</taxon>
        <taxon>Nannocystaceae</taxon>
        <taxon>Nannocystis</taxon>
    </lineage>
</organism>
<dbReference type="Pfam" id="PF06719">
    <property type="entry name" value="AraC_N"/>
    <property type="match status" value="1"/>
</dbReference>
<dbReference type="Proteomes" id="UP001164459">
    <property type="component" value="Chromosome"/>
</dbReference>
<dbReference type="Pfam" id="PF12833">
    <property type="entry name" value="HTH_18"/>
    <property type="match status" value="1"/>
</dbReference>
<keyword evidence="6" id="KW-1185">Reference proteome</keyword>
<evidence type="ECO:0000313" key="6">
    <source>
        <dbReference type="Proteomes" id="UP001164459"/>
    </source>
</evidence>
<evidence type="ECO:0000256" key="1">
    <source>
        <dbReference type="ARBA" id="ARBA00023015"/>
    </source>
</evidence>
<feature type="domain" description="HTH araC/xylS-type" evidence="4">
    <location>
        <begin position="195"/>
        <end position="292"/>
    </location>
</feature>
<sequence length="307" mass="33828">MDQPKRGHADLLALVARHANVKGRTDSPYPGLWFWRCDEPVTKRKSQALTLSLAVIVQGRKAVNFGEHAFTYDPFNYLVLTGEADYESTIIDASAERPYLSMSVGVPPDVVARTLIALADSDLGGVDEPAPAYVSRLDAPIVDALCRLLEAVGDPAERAVLAPLIVEEIVFRLLRSDAAAVLRRAVRRGDEARIQESMAFIRAHAAERLTVENLARRAAMSPSHYAHRFRAVARVSPMRYVKHVRLHEARTLLLRGARAGEVAGQVGYASASHFTRDFKSYFGVPPAEYARRLHAAPDRPAEAQQTA</sequence>
<protein>
    <submittedName>
        <fullName evidence="5">AraC family transcriptional regulator</fullName>
    </submittedName>
</protein>
<proteinExistence type="predicted"/>
<dbReference type="PANTHER" id="PTHR43436:SF1">
    <property type="entry name" value="TRANSCRIPTIONAL REGULATORY PROTEIN"/>
    <property type="match status" value="1"/>
</dbReference>